<evidence type="ECO:0000259" key="1">
    <source>
        <dbReference type="Pfam" id="PF10502"/>
    </source>
</evidence>
<comment type="caution">
    <text evidence="2">The sequence shown here is derived from an EMBL/GenBank/DDBJ whole genome shotgun (WGS) entry which is preliminary data.</text>
</comment>
<dbReference type="GO" id="GO:0006465">
    <property type="term" value="P:signal peptide processing"/>
    <property type="evidence" value="ECO:0007669"/>
    <property type="project" value="InterPro"/>
</dbReference>
<evidence type="ECO:0000313" key="2">
    <source>
        <dbReference type="EMBL" id="OIQ95021.1"/>
    </source>
</evidence>
<dbReference type="GO" id="GO:0004252">
    <property type="term" value="F:serine-type endopeptidase activity"/>
    <property type="evidence" value="ECO:0007669"/>
    <property type="project" value="InterPro"/>
</dbReference>
<dbReference type="EMBL" id="MLJW01000174">
    <property type="protein sequence ID" value="OIQ95021.1"/>
    <property type="molecule type" value="Genomic_DNA"/>
</dbReference>
<gene>
    <name evidence="2" type="ORF">GALL_229450</name>
</gene>
<dbReference type="Gene3D" id="2.10.109.10">
    <property type="entry name" value="Umud Fragment, subunit A"/>
    <property type="match status" value="1"/>
</dbReference>
<organism evidence="2">
    <name type="scientific">mine drainage metagenome</name>
    <dbReference type="NCBI Taxonomy" id="410659"/>
    <lineage>
        <taxon>unclassified sequences</taxon>
        <taxon>metagenomes</taxon>
        <taxon>ecological metagenomes</taxon>
    </lineage>
</organism>
<dbReference type="InterPro" id="IPR019533">
    <property type="entry name" value="Peptidase_S26"/>
</dbReference>
<protein>
    <submittedName>
        <fullName evidence="2">Peptidase S26</fullName>
    </submittedName>
</protein>
<sequence length="175" mass="18639">MNARFRSRAALALLVAAGLASLAWVSFATPMPRVVYNASDSVPVGWYCIGPAHALHVGSVVLVRLPATPAALAARRGYLPVHIPLLKRIGAMAPQSVCVHDGIVRIGGAPVAATLRVDGMGRRLAAWPQCRRLARGELFLLSTDSPASFDSRYFGPVPATAVIGQAQPIRTWPQR</sequence>
<dbReference type="AlphaFoldDB" id="A0A1J5S3V6"/>
<reference evidence="2" key="1">
    <citation type="submission" date="2016-10" db="EMBL/GenBank/DDBJ databases">
        <title>Sequence of Gallionella enrichment culture.</title>
        <authorList>
            <person name="Poehlein A."/>
            <person name="Muehling M."/>
            <person name="Daniel R."/>
        </authorList>
    </citation>
    <scope>NUCLEOTIDE SEQUENCE</scope>
</reference>
<proteinExistence type="predicted"/>
<name>A0A1J5S3V6_9ZZZZ</name>
<dbReference type="SUPFAM" id="SSF51306">
    <property type="entry name" value="LexA/Signal peptidase"/>
    <property type="match status" value="1"/>
</dbReference>
<feature type="domain" description="Peptidase S26" evidence="1">
    <location>
        <begin position="8"/>
        <end position="167"/>
    </location>
</feature>
<accession>A0A1J5S3V6</accession>
<dbReference type="Pfam" id="PF10502">
    <property type="entry name" value="Peptidase_S26"/>
    <property type="match status" value="1"/>
</dbReference>
<dbReference type="InterPro" id="IPR036286">
    <property type="entry name" value="LexA/Signal_pep-like_sf"/>
</dbReference>